<dbReference type="OrthoDB" id="9802318at2"/>
<dbReference type="InterPro" id="IPR003961">
    <property type="entry name" value="FN3_dom"/>
</dbReference>
<dbReference type="CDD" id="cd01821">
    <property type="entry name" value="Rhamnogalacturan_acetylesterase_like"/>
    <property type="match status" value="1"/>
</dbReference>
<keyword evidence="1" id="KW-0378">Hydrolase</keyword>
<dbReference type="GO" id="GO:0016020">
    <property type="term" value="C:membrane"/>
    <property type="evidence" value="ECO:0007669"/>
    <property type="project" value="InterPro"/>
</dbReference>
<keyword evidence="2" id="KW-0119">Carbohydrate metabolism</keyword>
<dbReference type="Pfam" id="PF21348">
    <property type="entry name" value="RGL11_C"/>
    <property type="match status" value="1"/>
</dbReference>
<feature type="domain" description="Fibronectin type-III" evidence="5">
    <location>
        <begin position="733"/>
        <end position="820"/>
    </location>
</feature>
<dbReference type="GO" id="GO:0005509">
    <property type="term" value="F:calcium ion binding"/>
    <property type="evidence" value="ECO:0007669"/>
    <property type="project" value="InterPro"/>
</dbReference>
<dbReference type="InterPro" id="IPR013783">
    <property type="entry name" value="Ig-like_fold"/>
</dbReference>
<evidence type="ECO:0000259" key="5">
    <source>
        <dbReference type="PROSITE" id="PS50853"/>
    </source>
</evidence>
<dbReference type="SUPFAM" id="SSF52266">
    <property type="entry name" value="SGNH hydrolase"/>
    <property type="match status" value="1"/>
</dbReference>
<dbReference type="CDD" id="cd00063">
    <property type="entry name" value="FN3"/>
    <property type="match status" value="2"/>
</dbReference>
<dbReference type="SUPFAM" id="SSF69318">
    <property type="entry name" value="Integrin alpha N-terminal domain"/>
    <property type="match status" value="1"/>
</dbReference>
<keyword evidence="1" id="KW-0326">Glycosidase</keyword>
<sequence length="1420" mass="150931">MRKTAAIALVLGLLALTPTQAQAGEADRAFDFGTSDSALQEGYTRVTEATGYSSAQGYGFADTSGLTSADRATADALRSDFVATGGATFSVDLPNGDYTVSLIAGDATEATDLAITVESMAKVQQTAKAAGQYLEMSFGIALVDGKMDFVFSGTAPKINSLVITRQADRTPGTIPTAYIAGDSTVQTYDPYWAPEAGWGQMIEQFFTTGVAFDNHAIGGRSSKNFISQGRLDTVLRAIRPGDYFFVQFGHNDATVGIPDRYASPADYKEYLKVYVNGARQRGATPVLVTPVSRLDYNATTGKFNVSFPDYVAKMKELAQEENVALIDLSTLSREYLDGIGPEAAKSVFLHVPAGVYGAWPNGATDNTHFQEYGAIQMARLVAGGVKALGLPLSGLVREIEPPAAVPAKPTGLVAGGISNAGAVLKWDAAESADVYKVLRDGALATTSAIPQASVSGLAEGKTYEFRVVAVNGRGDSEPSDPVTITTKRALYKYDFGPATGPVAAGYTQVTRATIYTSEKGFGLTSSANMIDRDRGSALDDLGRDFVAYFGGSYEFKVDVPNGLYGLKAYVGDLLGTARTNISAEGGTAVAVSSSRSVATTAISGIKVTDGQLNVVVSGTTAHLNGLEITPILTAPEGLRAGSVSFDGISASVPLSWTATDGAAGYRIFRAEEGDAKPTLLGKVADTSYTDKTAQIGSRYDYTVTALDPAGDESVPSVAVKVATVDDSVTPPAVPQAPRLGQVEKDSVELRWSGVDGALLYRVQRAEKAEGPYKLIGSTQNPSFTDDKVLTTVPFHYRIVAVNRGGASEPSPSTASRAAAKLKRQMERLNRAPVAVATGSGVYLGWRLLGLDDSGQAFEIWRDGKKIKEITGATNHLDPDGTAQSVYRVAPVGGDPTAEFGVWSQPYTEIALDKPADDYTKDGQPYTYSAGDASVGDLDGDGELDLVLVWNPSNAKDNSQAGYTGLVYVDAYTMAGKRKWRISLGKNIRAGAHYTQLMVYDLDGDGRSEVVMKTADGTVDGAGTVLGNPSRDYRNSSGYVLSGPEYLTVFEGTTGKAIDTVDYTPPRGDVAAWGDAYGNRVDRFLAAVSYLDGEHPSVVFSRGYYTRTVLAAYDFDGKDLKQRWVFDSSTPGNGAFAGQGNHNLSVADLDGDQKDEIVFGSMAIDDDGEGLYNTRLGHGDALHVTDLDPSRPGYEVFAAHEDMGSSGNRGATFRDADTGEVLWSMPATKDTGRAAAADIDPKHPGAEAWAVTATGEWNSTQGELRSASGELLGQSIPAANFLAWWDGDPLREIVDHAHDQAKGVGVGTISKWDGTASKEILRAEGTYSNNSTKGTPTLQADLVGDWREEIIWRSQDSTKLRLYTTVDVTDLRIPTLMHDPVYRLSVAWQNVGYNQPPQAGFFIGNGMTAPEAPRIVYTRAR</sequence>
<evidence type="ECO:0000256" key="1">
    <source>
        <dbReference type="ARBA" id="ARBA00023295"/>
    </source>
</evidence>
<dbReference type="GO" id="GO:0007156">
    <property type="term" value="P:homophilic cell adhesion via plasma membrane adhesion molecules"/>
    <property type="evidence" value="ECO:0007669"/>
    <property type="project" value="InterPro"/>
</dbReference>
<dbReference type="Gene3D" id="2.60.40.10">
    <property type="entry name" value="Immunoglobulins"/>
    <property type="match status" value="4"/>
</dbReference>
<dbReference type="InterPro" id="IPR001087">
    <property type="entry name" value="GDSL"/>
</dbReference>
<dbReference type="PROSITE" id="PS50268">
    <property type="entry name" value="CADHERIN_2"/>
    <property type="match status" value="1"/>
</dbReference>
<feature type="domain" description="Fibronectin type-III" evidence="5">
    <location>
        <begin position="634"/>
        <end position="726"/>
    </location>
</feature>
<keyword evidence="2" id="KW-0624">Polysaccharide degradation</keyword>
<dbReference type="SUPFAM" id="SSF49785">
    <property type="entry name" value="Galactose-binding domain-like"/>
    <property type="match status" value="2"/>
</dbReference>
<dbReference type="PANTHER" id="PTHR43118">
    <property type="entry name" value="RHAMNOGALACTURONAN LYASE (EUROFUNG)"/>
    <property type="match status" value="1"/>
</dbReference>
<dbReference type="InterPro" id="IPR036116">
    <property type="entry name" value="FN3_sf"/>
</dbReference>
<dbReference type="InterPro" id="IPR036514">
    <property type="entry name" value="SGNH_hydro_sf"/>
</dbReference>
<evidence type="ECO:0000313" key="7">
    <source>
        <dbReference type="Proteomes" id="UP000284824"/>
    </source>
</evidence>
<dbReference type="Pfam" id="PF00041">
    <property type="entry name" value="fn3"/>
    <property type="match status" value="1"/>
</dbReference>
<comment type="caution">
    <text evidence="6">The sequence shown here is derived from an EMBL/GenBank/DDBJ whole genome shotgun (WGS) entry which is preliminary data.</text>
</comment>
<accession>A0A438MIW1</accession>
<evidence type="ECO:0000256" key="3">
    <source>
        <dbReference type="SAM" id="SignalP"/>
    </source>
</evidence>
<dbReference type="PROSITE" id="PS50853">
    <property type="entry name" value="FN3"/>
    <property type="match status" value="3"/>
</dbReference>
<dbReference type="Gene3D" id="2.60.120.430">
    <property type="entry name" value="Galactose-binding lectin"/>
    <property type="match status" value="2"/>
</dbReference>
<dbReference type="GO" id="GO:0000272">
    <property type="term" value="P:polysaccharide catabolic process"/>
    <property type="evidence" value="ECO:0007669"/>
    <property type="project" value="UniProtKB-KW"/>
</dbReference>
<dbReference type="InterPro" id="IPR041624">
    <property type="entry name" value="RGI_lyase"/>
</dbReference>
<feature type="signal peptide" evidence="3">
    <location>
        <begin position="1"/>
        <end position="23"/>
    </location>
</feature>
<name>A0A438MIW1_9ACTN</name>
<dbReference type="Proteomes" id="UP000284824">
    <property type="component" value="Unassembled WGS sequence"/>
</dbReference>
<dbReference type="InterPro" id="IPR037459">
    <property type="entry name" value="RhgT-like"/>
</dbReference>
<dbReference type="InterPro" id="IPR008979">
    <property type="entry name" value="Galactose-bd-like_sf"/>
</dbReference>
<protein>
    <submittedName>
        <fullName evidence="6">Fibronectin type 3 domain-containing protein</fullName>
    </submittedName>
</protein>
<evidence type="ECO:0000256" key="2">
    <source>
        <dbReference type="ARBA" id="ARBA00023326"/>
    </source>
</evidence>
<evidence type="ECO:0000313" key="6">
    <source>
        <dbReference type="EMBL" id="RVX45850.1"/>
    </source>
</evidence>
<dbReference type="EMBL" id="SAUN01000001">
    <property type="protein sequence ID" value="RVX45850.1"/>
    <property type="molecule type" value="Genomic_DNA"/>
</dbReference>
<dbReference type="Pfam" id="PF21254">
    <property type="entry name" value="AGA-YXIM_GBD"/>
    <property type="match status" value="2"/>
</dbReference>
<proteinExistence type="predicted"/>
<dbReference type="SUPFAM" id="SSF49265">
    <property type="entry name" value="Fibronectin type III"/>
    <property type="match status" value="2"/>
</dbReference>
<gene>
    <name evidence="6" type="ORF">EDD27_8674</name>
</gene>
<dbReference type="InterPro" id="IPR049366">
    <property type="entry name" value="RGL11_C"/>
</dbReference>
<keyword evidence="3" id="KW-0732">Signal</keyword>
<dbReference type="GO" id="GO:0016788">
    <property type="term" value="F:hydrolase activity, acting on ester bonds"/>
    <property type="evidence" value="ECO:0007669"/>
    <property type="project" value="InterPro"/>
</dbReference>
<dbReference type="InterPro" id="IPR049033">
    <property type="entry name" value="AGA-YXIM_GBD"/>
</dbReference>
<reference evidence="6 7" key="1">
    <citation type="submission" date="2019-01" db="EMBL/GenBank/DDBJ databases">
        <title>Sequencing the genomes of 1000 actinobacteria strains.</title>
        <authorList>
            <person name="Klenk H.-P."/>
        </authorList>
    </citation>
    <scope>NUCLEOTIDE SEQUENCE [LARGE SCALE GENOMIC DNA]</scope>
    <source>
        <strain evidence="6 7">DSM 43925</strain>
    </source>
</reference>
<dbReference type="Gene3D" id="3.40.50.1110">
    <property type="entry name" value="SGNH hydrolase"/>
    <property type="match status" value="1"/>
</dbReference>
<organism evidence="6 7">
    <name type="scientific">Nonomuraea polychroma</name>
    <dbReference type="NCBI Taxonomy" id="46176"/>
    <lineage>
        <taxon>Bacteria</taxon>
        <taxon>Bacillati</taxon>
        <taxon>Actinomycetota</taxon>
        <taxon>Actinomycetes</taxon>
        <taxon>Streptosporangiales</taxon>
        <taxon>Streptosporangiaceae</taxon>
        <taxon>Nonomuraea</taxon>
    </lineage>
</organism>
<dbReference type="PANTHER" id="PTHR43118:SF1">
    <property type="entry name" value="RHAMNOGALACTURONAN LYASE (EUROFUNG)"/>
    <property type="match status" value="1"/>
</dbReference>
<keyword evidence="7" id="KW-1185">Reference proteome</keyword>
<feature type="chain" id="PRO_5019268546" evidence="3">
    <location>
        <begin position="24"/>
        <end position="1420"/>
    </location>
</feature>
<feature type="domain" description="Fibronectin type-III" evidence="5">
    <location>
        <begin position="408"/>
        <end position="489"/>
    </location>
</feature>
<dbReference type="InterPro" id="IPR002126">
    <property type="entry name" value="Cadherin-like_dom"/>
</dbReference>
<dbReference type="InterPro" id="IPR028994">
    <property type="entry name" value="Integrin_alpha_N"/>
</dbReference>
<dbReference type="CDD" id="cd10318">
    <property type="entry name" value="RGL11"/>
    <property type="match status" value="1"/>
</dbReference>
<dbReference type="SMART" id="SM00060">
    <property type="entry name" value="FN3"/>
    <property type="match status" value="3"/>
</dbReference>
<dbReference type="InterPro" id="IPR034641">
    <property type="entry name" value="RGL11"/>
</dbReference>
<feature type="domain" description="Cadherin" evidence="4">
    <location>
        <begin position="646"/>
        <end position="733"/>
    </location>
</feature>
<evidence type="ECO:0000259" key="4">
    <source>
        <dbReference type="PROSITE" id="PS50268"/>
    </source>
</evidence>
<dbReference type="Pfam" id="PF18370">
    <property type="entry name" value="RGI_lyase"/>
    <property type="match status" value="1"/>
</dbReference>
<dbReference type="RefSeq" id="WP_127937584.1">
    <property type="nucleotide sequence ID" value="NZ_SAUN01000001.1"/>
</dbReference>
<dbReference type="Pfam" id="PF00657">
    <property type="entry name" value="Lipase_GDSL"/>
    <property type="match status" value="1"/>
</dbReference>
<dbReference type="GO" id="GO:0016798">
    <property type="term" value="F:hydrolase activity, acting on glycosyl bonds"/>
    <property type="evidence" value="ECO:0007669"/>
    <property type="project" value="UniProtKB-KW"/>
</dbReference>